<keyword evidence="3" id="KW-1185">Reference proteome</keyword>
<feature type="chain" id="PRO_5042954500" description="SXP/RAL-2 family protein Ani s 5-like cation-binding domain-containing protein" evidence="1">
    <location>
        <begin position="20"/>
        <end position="234"/>
    </location>
</feature>
<dbReference type="Proteomes" id="UP001328107">
    <property type="component" value="Unassembled WGS sequence"/>
</dbReference>
<keyword evidence="1" id="KW-0732">Signal</keyword>
<reference evidence="3" key="1">
    <citation type="submission" date="2022-10" db="EMBL/GenBank/DDBJ databases">
        <title>Genome assembly of Pristionchus species.</title>
        <authorList>
            <person name="Yoshida K."/>
            <person name="Sommer R.J."/>
        </authorList>
    </citation>
    <scope>NUCLEOTIDE SEQUENCE [LARGE SCALE GENOMIC DNA]</scope>
    <source>
        <strain evidence="3">RS5460</strain>
    </source>
</reference>
<accession>A0AAN5CGB7</accession>
<dbReference type="AlphaFoldDB" id="A0AAN5CGB7"/>
<evidence type="ECO:0000313" key="3">
    <source>
        <dbReference type="Proteomes" id="UP001328107"/>
    </source>
</evidence>
<evidence type="ECO:0008006" key="4">
    <source>
        <dbReference type="Google" id="ProtNLM"/>
    </source>
</evidence>
<sequence length="234" mass="26474">MIIVVILLLIVTSLKSTMADDAFQPLDEPYEDPEESEDRKVSECFGKVRVSCDLNPEFSSAIDRFTRTMRVDKLREMIEWKVGAICNEQEKEVTISLLCDELSHSATIVKETVHNLTDYDRDRLNMWSNLNDTISERNFYVEKIKSLSPADTEILTNSLNSLISRLVNGDPPECINEVIGLITPEEKRALSSPDPAIFEKAINQLLNKSGTSSESGDLRLFLSGTWRPFHGIFT</sequence>
<protein>
    <recommendedName>
        <fullName evidence="4">SXP/RAL-2 family protein Ani s 5-like cation-binding domain-containing protein</fullName>
    </recommendedName>
</protein>
<evidence type="ECO:0000256" key="1">
    <source>
        <dbReference type="SAM" id="SignalP"/>
    </source>
</evidence>
<comment type="caution">
    <text evidence="2">The sequence shown here is derived from an EMBL/GenBank/DDBJ whole genome shotgun (WGS) entry which is preliminary data.</text>
</comment>
<dbReference type="EMBL" id="BTRK01000003">
    <property type="protein sequence ID" value="GMR42754.1"/>
    <property type="molecule type" value="Genomic_DNA"/>
</dbReference>
<feature type="non-terminal residue" evidence="2">
    <location>
        <position position="234"/>
    </location>
</feature>
<organism evidence="2 3">
    <name type="scientific">Pristionchus mayeri</name>
    <dbReference type="NCBI Taxonomy" id="1317129"/>
    <lineage>
        <taxon>Eukaryota</taxon>
        <taxon>Metazoa</taxon>
        <taxon>Ecdysozoa</taxon>
        <taxon>Nematoda</taxon>
        <taxon>Chromadorea</taxon>
        <taxon>Rhabditida</taxon>
        <taxon>Rhabditina</taxon>
        <taxon>Diplogasteromorpha</taxon>
        <taxon>Diplogasteroidea</taxon>
        <taxon>Neodiplogasteridae</taxon>
        <taxon>Pristionchus</taxon>
    </lineage>
</organism>
<gene>
    <name evidence="2" type="ORF">PMAYCL1PPCAC_12949</name>
</gene>
<proteinExistence type="predicted"/>
<feature type="signal peptide" evidence="1">
    <location>
        <begin position="1"/>
        <end position="19"/>
    </location>
</feature>
<name>A0AAN5CGB7_9BILA</name>
<evidence type="ECO:0000313" key="2">
    <source>
        <dbReference type="EMBL" id="GMR42754.1"/>
    </source>
</evidence>